<dbReference type="SUPFAM" id="SSF52922">
    <property type="entry name" value="TK C-terminal domain-like"/>
    <property type="match status" value="1"/>
</dbReference>
<dbReference type="Pfam" id="PF02780">
    <property type="entry name" value="Transketolase_C"/>
    <property type="match status" value="1"/>
</dbReference>
<keyword evidence="4" id="KW-0786">Thiamine pyrophosphate</keyword>
<dbReference type="InterPro" id="IPR009014">
    <property type="entry name" value="Transketo_C/PFOR_II"/>
</dbReference>
<keyword evidence="3" id="KW-0808">Transferase</keyword>
<evidence type="ECO:0000259" key="5">
    <source>
        <dbReference type="SMART" id="SM00861"/>
    </source>
</evidence>
<gene>
    <name evidence="6" type="ORF">COV72_01200</name>
</gene>
<comment type="similarity">
    <text evidence="2">Belongs to the transketolase family.</text>
</comment>
<sequence length="314" mass="33904">MAELLYQRDVYGKTLVEIGKAYPEVVVLDADLSSSTRTKIFAQAYPDRFFNFGVAEQNMMATAAGLASCNKIVFASTFAVFATGRAWDQIRTSLAYPEFNVKIVATHSGVTVGPDGATHQALEDIALMRVLPNMTVVVPCDGPQTRDAVLASVKNPGPFYIRLGRAKVPTIEGKGEFKLGKADILSEGGDITIIACGSMVQIAYEAIHSPELKNISCRLINMHTVKPIDSQAIIKAAKETKAIVVAEEHSVNGGLASAVDEVVAENNPTYVLRLGVKNKFGQSGEPHELLQEYNLSTPDVIATVKKAYRFAKAK</sequence>
<evidence type="ECO:0000313" key="7">
    <source>
        <dbReference type="Proteomes" id="UP000229641"/>
    </source>
</evidence>
<dbReference type="InterPro" id="IPR005475">
    <property type="entry name" value="Transketolase-like_Pyr-bd"/>
</dbReference>
<comment type="cofactor">
    <cofactor evidence="1">
        <name>thiamine diphosphate</name>
        <dbReference type="ChEBI" id="CHEBI:58937"/>
    </cofactor>
</comment>
<protein>
    <submittedName>
        <fullName evidence="6">Transketolase</fullName>
    </submittedName>
</protein>
<evidence type="ECO:0000313" key="6">
    <source>
        <dbReference type="EMBL" id="PIQ89808.1"/>
    </source>
</evidence>
<dbReference type="PANTHER" id="PTHR43825:SF1">
    <property type="entry name" value="TRANSKETOLASE-LIKE PYRIMIDINE-BINDING DOMAIN-CONTAINING PROTEIN"/>
    <property type="match status" value="1"/>
</dbReference>
<dbReference type="Proteomes" id="UP000229641">
    <property type="component" value="Unassembled WGS sequence"/>
</dbReference>
<proteinExistence type="inferred from homology"/>
<dbReference type="EMBL" id="PCWA01000015">
    <property type="protein sequence ID" value="PIQ89808.1"/>
    <property type="molecule type" value="Genomic_DNA"/>
</dbReference>
<dbReference type="Gene3D" id="3.40.50.970">
    <property type="match status" value="1"/>
</dbReference>
<dbReference type="InterPro" id="IPR051157">
    <property type="entry name" value="PDH/Transketolase"/>
</dbReference>
<dbReference type="InterPro" id="IPR029061">
    <property type="entry name" value="THDP-binding"/>
</dbReference>
<evidence type="ECO:0000256" key="2">
    <source>
        <dbReference type="ARBA" id="ARBA00007131"/>
    </source>
</evidence>
<organism evidence="6 7">
    <name type="scientific">Candidatus Ghiorseimicrobium undicola</name>
    <dbReference type="NCBI Taxonomy" id="1974746"/>
    <lineage>
        <taxon>Bacteria</taxon>
        <taxon>Pseudomonadati</taxon>
        <taxon>Candidatus Omnitrophota</taxon>
        <taxon>Candidatus Ghiorseimicrobium</taxon>
    </lineage>
</organism>
<evidence type="ECO:0000256" key="4">
    <source>
        <dbReference type="ARBA" id="ARBA00023052"/>
    </source>
</evidence>
<dbReference type="AlphaFoldDB" id="A0A2H0LZJ2"/>
<evidence type="ECO:0000256" key="3">
    <source>
        <dbReference type="ARBA" id="ARBA00022679"/>
    </source>
</evidence>
<dbReference type="Gene3D" id="3.40.50.920">
    <property type="match status" value="1"/>
</dbReference>
<dbReference type="SMART" id="SM00861">
    <property type="entry name" value="Transket_pyr"/>
    <property type="match status" value="1"/>
</dbReference>
<dbReference type="InterPro" id="IPR020826">
    <property type="entry name" value="Transketolase_BS"/>
</dbReference>
<dbReference type="Pfam" id="PF02779">
    <property type="entry name" value="Transket_pyr"/>
    <property type="match status" value="1"/>
</dbReference>
<dbReference type="FunFam" id="3.40.50.970:FF:000129">
    <property type="entry name" value="Transketolase"/>
    <property type="match status" value="1"/>
</dbReference>
<comment type="caution">
    <text evidence="6">The sequence shown here is derived from an EMBL/GenBank/DDBJ whole genome shotgun (WGS) entry which is preliminary data.</text>
</comment>
<dbReference type="InterPro" id="IPR033248">
    <property type="entry name" value="Transketolase_C"/>
</dbReference>
<accession>A0A2H0LZJ2</accession>
<feature type="domain" description="Transketolase-like pyrimidine-binding" evidence="5">
    <location>
        <begin position="5"/>
        <end position="170"/>
    </location>
</feature>
<evidence type="ECO:0000256" key="1">
    <source>
        <dbReference type="ARBA" id="ARBA00001964"/>
    </source>
</evidence>
<reference evidence="6 7" key="1">
    <citation type="submission" date="2017-09" db="EMBL/GenBank/DDBJ databases">
        <title>Depth-based differentiation of microbial function through sediment-hosted aquifers and enrichment of novel symbionts in the deep terrestrial subsurface.</title>
        <authorList>
            <person name="Probst A.J."/>
            <person name="Ladd B."/>
            <person name="Jarett J.K."/>
            <person name="Geller-Mcgrath D.E."/>
            <person name="Sieber C.M."/>
            <person name="Emerson J.B."/>
            <person name="Anantharaman K."/>
            <person name="Thomas B.C."/>
            <person name="Malmstrom R."/>
            <person name="Stieglmeier M."/>
            <person name="Klingl A."/>
            <person name="Woyke T."/>
            <person name="Ryan C.M."/>
            <person name="Banfield J.F."/>
        </authorList>
    </citation>
    <scope>NUCLEOTIDE SEQUENCE [LARGE SCALE GENOMIC DNA]</scope>
    <source>
        <strain evidence="6">CG11_big_fil_rev_8_21_14_0_20_42_13</strain>
    </source>
</reference>
<dbReference type="GO" id="GO:0016740">
    <property type="term" value="F:transferase activity"/>
    <property type="evidence" value="ECO:0007669"/>
    <property type="project" value="UniProtKB-KW"/>
</dbReference>
<dbReference type="PROSITE" id="PS00802">
    <property type="entry name" value="TRANSKETOLASE_2"/>
    <property type="match status" value="1"/>
</dbReference>
<dbReference type="PANTHER" id="PTHR43825">
    <property type="entry name" value="PYRUVATE DEHYDROGENASE E1 COMPONENT"/>
    <property type="match status" value="1"/>
</dbReference>
<name>A0A2H0LZJ2_9BACT</name>
<dbReference type="CDD" id="cd07033">
    <property type="entry name" value="TPP_PYR_DXS_TK_like"/>
    <property type="match status" value="1"/>
</dbReference>
<dbReference type="SUPFAM" id="SSF52518">
    <property type="entry name" value="Thiamin diphosphate-binding fold (THDP-binding)"/>
    <property type="match status" value="1"/>
</dbReference>